<accession>A0A0G1W298</accession>
<evidence type="ECO:0000313" key="3">
    <source>
        <dbReference type="Proteomes" id="UP000034588"/>
    </source>
</evidence>
<evidence type="ECO:0000256" key="1">
    <source>
        <dbReference type="SAM" id="MobiDB-lite"/>
    </source>
</evidence>
<dbReference type="EMBL" id="LCQD01000008">
    <property type="protein sequence ID" value="KKW12838.1"/>
    <property type="molecule type" value="Genomic_DNA"/>
</dbReference>
<feature type="region of interest" description="Disordered" evidence="1">
    <location>
        <begin position="59"/>
        <end position="80"/>
    </location>
</feature>
<organism evidence="2 3">
    <name type="scientific">Candidatus Gottesmanbacteria bacterium GW2011_GWB1_49_7</name>
    <dbReference type="NCBI Taxonomy" id="1618448"/>
    <lineage>
        <taxon>Bacteria</taxon>
        <taxon>Candidatus Gottesmaniibacteriota</taxon>
    </lineage>
</organism>
<gene>
    <name evidence="2" type="ORF">UY48_C0008G0013</name>
</gene>
<proteinExistence type="predicted"/>
<comment type="caution">
    <text evidence="2">The sequence shown here is derived from an EMBL/GenBank/DDBJ whole genome shotgun (WGS) entry which is preliminary data.</text>
</comment>
<evidence type="ECO:0000313" key="2">
    <source>
        <dbReference type="EMBL" id="KKW12838.1"/>
    </source>
</evidence>
<dbReference type="Proteomes" id="UP000034588">
    <property type="component" value="Unassembled WGS sequence"/>
</dbReference>
<reference evidence="2 3" key="1">
    <citation type="journal article" date="2015" name="Nature">
        <title>rRNA introns, odd ribosomes, and small enigmatic genomes across a large radiation of phyla.</title>
        <authorList>
            <person name="Brown C.T."/>
            <person name="Hug L.A."/>
            <person name="Thomas B.C."/>
            <person name="Sharon I."/>
            <person name="Castelle C.J."/>
            <person name="Singh A."/>
            <person name="Wilkins M.J."/>
            <person name="Williams K.H."/>
            <person name="Banfield J.F."/>
        </authorList>
    </citation>
    <scope>NUCLEOTIDE SEQUENCE [LARGE SCALE GENOMIC DNA]</scope>
</reference>
<name>A0A0G1W298_9BACT</name>
<feature type="compositionally biased region" description="Polar residues" evidence="1">
    <location>
        <begin position="67"/>
        <end position="77"/>
    </location>
</feature>
<sequence length="101" mass="11679">MTLVYLFHTGRAWMVFLPNGQQAKVWWRQSQNINWRPQAGYYSAHKKWDGSFMIDTPWTPLPPMKAPNTQPTNNQQPKGLVNKVLGILGLQKRTKKDNGND</sequence>
<dbReference type="AlphaFoldDB" id="A0A0G1W298"/>
<protein>
    <submittedName>
        <fullName evidence="2">Uncharacterized protein</fullName>
    </submittedName>
</protein>